<name>Q0TX87_PHANO</name>
<evidence type="ECO:0000313" key="1">
    <source>
        <dbReference type="EMBL" id="EAT76738.1"/>
    </source>
</evidence>
<accession>Q0TX87</accession>
<reference evidence="2" key="1">
    <citation type="journal article" date="2007" name="Plant Cell">
        <title>Dothideomycete-plant interactions illuminated by genome sequencing and EST analysis of the wheat pathogen Stagonospora nodorum.</title>
        <authorList>
            <person name="Hane J.K."/>
            <person name="Lowe R.G."/>
            <person name="Solomon P.S."/>
            <person name="Tan K.C."/>
            <person name="Schoch C.L."/>
            <person name="Spatafora J.W."/>
            <person name="Crous P.W."/>
            <person name="Kodira C."/>
            <person name="Birren B.W."/>
            <person name="Galagan J.E."/>
            <person name="Torriani S.F."/>
            <person name="McDonald B.A."/>
            <person name="Oliver R.P."/>
        </authorList>
    </citation>
    <scope>NUCLEOTIDE SEQUENCE [LARGE SCALE GENOMIC DNA]</scope>
    <source>
        <strain evidence="2">SN15 / ATCC MYA-4574 / FGSC 10173</strain>
    </source>
</reference>
<dbReference type="InParanoid" id="Q0TX87"/>
<dbReference type="KEGG" id="pno:SNOG_15900"/>
<evidence type="ECO:0000313" key="2">
    <source>
        <dbReference type="Proteomes" id="UP000001055"/>
    </source>
</evidence>
<sequence length="69" mass="7786">MGRAWKTSLNLKGLIVGRIAGWTFQSCADIRRRNRLSGSRLQETTILGTSAWCMRETSKSSKRRMGLKA</sequence>
<proteinExistence type="predicted"/>
<protein>
    <submittedName>
        <fullName evidence="1">Uncharacterized protein</fullName>
    </submittedName>
</protein>
<gene>
    <name evidence="1" type="ORF">SNOG_15900</name>
</gene>
<dbReference type="EMBL" id="CH445365">
    <property type="protein sequence ID" value="EAT76738.1"/>
    <property type="molecule type" value="Genomic_DNA"/>
</dbReference>
<dbReference type="AlphaFoldDB" id="Q0TX87"/>
<organism evidence="1 2">
    <name type="scientific">Phaeosphaeria nodorum (strain SN15 / ATCC MYA-4574 / FGSC 10173)</name>
    <name type="common">Glume blotch fungus</name>
    <name type="synonym">Parastagonospora nodorum</name>
    <dbReference type="NCBI Taxonomy" id="321614"/>
    <lineage>
        <taxon>Eukaryota</taxon>
        <taxon>Fungi</taxon>
        <taxon>Dikarya</taxon>
        <taxon>Ascomycota</taxon>
        <taxon>Pezizomycotina</taxon>
        <taxon>Dothideomycetes</taxon>
        <taxon>Pleosporomycetidae</taxon>
        <taxon>Pleosporales</taxon>
        <taxon>Pleosporineae</taxon>
        <taxon>Phaeosphaeriaceae</taxon>
        <taxon>Parastagonospora</taxon>
    </lineage>
</organism>
<dbReference type="GeneID" id="5982964"/>
<dbReference type="Proteomes" id="UP000001055">
    <property type="component" value="Unassembled WGS sequence"/>
</dbReference>
<dbReference type="RefSeq" id="XP_001806034.1">
    <property type="nucleotide sequence ID" value="XM_001805982.1"/>
</dbReference>